<evidence type="ECO:0000313" key="5">
    <source>
        <dbReference type="Proteomes" id="UP000044938"/>
    </source>
</evidence>
<evidence type="ECO:0000313" key="6">
    <source>
        <dbReference type="Proteomes" id="UP000048600"/>
    </source>
</evidence>
<reference evidence="1" key="2">
    <citation type="submission" date="2015-03" db="EMBL/GenBank/DDBJ databases">
        <authorList>
            <person name="Murphy D."/>
        </authorList>
    </citation>
    <scope>NUCLEOTIDE SEQUENCE [LARGE SCALE GENOMIC DNA]</scope>
    <source>
        <strain evidence="1">K00500041</strain>
    </source>
</reference>
<dbReference type="Proteomes" id="UP000048600">
    <property type="component" value="Unassembled WGS sequence"/>
</dbReference>
<organism evidence="1 4">
    <name type="scientific">Mycobacterium tuberculosis</name>
    <dbReference type="NCBI Taxonomy" id="1773"/>
    <lineage>
        <taxon>Bacteria</taxon>
        <taxon>Bacillati</taxon>
        <taxon>Actinomycetota</taxon>
        <taxon>Actinomycetes</taxon>
        <taxon>Mycobacteriales</taxon>
        <taxon>Mycobacteriaceae</taxon>
        <taxon>Mycobacterium</taxon>
        <taxon>Mycobacterium tuberculosis complex</taxon>
    </lineage>
</organism>
<evidence type="ECO:0000313" key="2">
    <source>
        <dbReference type="EMBL" id="COX01281.1"/>
    </source>
</evidence>
<sequence length="70" mass="7697">MMASAFSGASNPRSEFTCAQAPFSRPSARIWVRSNPRPDIGKFSTARWVCARHNAFAGTRTSPMVSCSMR</sequence>
<protein>
    <submittedName>
        <fullName evidence="1">Uncharacterized protein</fullName>
    </submittedName>
</protein>
<evidence type="ECO:0000313" key="3">
    <source>
        <dbReference type="EMBL" id="COX15130.1"/>
    </source>
</evidence>
<gene>
    <name evidence="1" type="ORF">ERS007703_03697</name>
    <name evidence="2" type="ORF">ERS007720_03740</name>
    <name evidence="3" type="ORF">ERS007741_03898</name>
</gene>
<dbReference type="AlphaFoldDB" id="A0A0T9B9B1"/>
<name>A0A0T9B9B1_MYCTX</name>
<accession>A0A0T9B9B1</accession>
<evidence type="ECO:0000313" key="1">
    <source>
        <dbReference type="EMBL" id="COW46258.1"/>
    </source>
</evidence>
<dbReference type="Proteomes" id="UP000044938">
    <property type="component" value="Unassembled WGS sequence"/>
</dbReference>
<dbReference type="EMBL" id="CSAJ01000648">
    <property type="protein sequence ID" value="COX01281.1"/>
    <property type="molecule type" value="Genomic_DNA"/>
</dbReference>
<dbReference type="Proteomes" id="UP000038802">
    <property type="component" value="Unassembled WGS sequence"/>
</dbReference>
<dbReference type="EMBL" id="CSAE01000534">
    <property type="protein sequence ID" value="COW46258.1"/>
    <property type="molecule type" value="Genomic_DNA"/>
</dbReference>
<evidence type="ECO:0000313" key="4">
    <source>
        <dbReference type="Proteomes" id="UP000038802"/>
    </source>
</evidence>
<proteinExistence type="predicted"/>
<dbReference type="EMBL" id="CHKL01000668">
    <property type="protein sequence ID" value="COX15130.1"/>
    <property type="molecule type" value="Genomic_DNA"/>
</dbReference>
<reference evidence="4 5" key="1">
    <citation type="submission" date="2015-03" db="EMBL/GenBank/DDBJ databases">
        <authorList>
            <consortium name="Pathogen Informatics"/>
        </authorList>
    </citation>
    <scope>NUCLEOTIDE SEQUENCE [LARGE SCALE GENOMIC DNA]</scope>
    <source>
        <strain evidence="4">K00500041</strain>
        <strain evidence="2 5">M09401471</strain>
        <strain evidence="3 6">P00601463</strain>
    </source>
</reference>